<dbReference type="InterPro" id="IPR032637">
    <property type="entry name" value="Phage_holin-like"/>
</dbReference>
<keyword evidence="3" id="KW-1185">Reference proteome</keyword>
<evidence type="ECO:0000256" key="1">
    <source>
        <dbReference type="SAM" id="Phobius"/>
    </source>
</evidence>
<keyword evidence="1" id="KW-0812">Transmembrane</keyword>
<comment type="caution">
    <text evidence="2">The sequence shown here is derived from an EMBL/GenBank/DDBJ whole genome shotgun (WGS) entry which is preliminary data.</text>
</comment>
<keyword evidence="1" id="KW-1133">Transmembrane helix</keyword>
<accession>A0A1C3CUI2</accession>
<feature type="transmembrane region" description="Helical" evidence="1">
    <location>
        <begin position="76"/>
        <end position="95"/>
    </location>
</feature>
<sequence>MPEPTSSTTVAITASAGLLSLLPFVNGDALFGAVIGAAFLAYTQVSLNTAKRIFSLMLSVALGYALAPEISSRTNVNSHTVIACFTSMFALPILVKVMSWVNKSTLTEIFNTTSKFFSALSNTFGKENKK</sequence>
<proteinExistence type="predicted"/>
<evidence type="ECO:0000313" key="3">
    <source>
        <dbReference type="Proteomes" id="UP000186553"/>
    </source>
</evidence>
<organism evidence="2 3">
    <name type="scientific">Acinetobacter celticus</name>
    <dbReference type="NCBI Taxonomy" id="1891224"/>
    <lineage>
        <taxon>Bacteria</taxon>
        <taxon>Pseudomonadati</taxon>
        <taxon>Pseudomonadota</taxon>
        <taxon>Gammaproteobacteria</taxon>
        <taxon>Moraxellales</taxon>
        <taxon>Moraxellaceae</taxon>
        <taxon>Acinetobacter</taxon>
    </lineage>
</organism>
<dbReference type="RefSeq" id="WP_068888921.1">
    <property type="nucleotide sequence ID" value="NZ_CBCRUU010000014.1"/>
</dbReference>
<keyword evidence="1" id="KW-0472">Membrane</keyword>
<dbReference type="STRING" id="1891224.BBP83_11110"/>
<gene>
    <name evidence="2" type="ORF">BBP83_11110</name>
</gene>
<reference evidence="2 3" key="1">
    <citation type="submission" date="2016-07" db="EMBL/GenBank/DDBJ databases">
        <title>Acinetobacter sp. ANC 4603.</title>
        <authorList>
            <person name="Radolfova-Krizova L."/>
            <person name="Nemec A."/>
        </authorList>
    </citation>
    <scope>NUCLEOTIDE SEQUENCE [LARGE SCALE GENOMIC DNA]</scope>
    <source>
        <strain evidence="2 3">ANC 4603</strain>
    </source>
</reference>
<dbReference type="OrthoDB" id="6694073at2"/>
<name>A0A1C3CUI2_9GAMM</name>
<protein>
    <recommendedName>
        <fullName evidence="4">Phage holin</fullName>
    </recommendedName>
</protein>
<feature type="transmembrane region" description="Helical" evidence="1">
    <location>
        <begin position="53"/>
        <end position="70"/>
    </location>
</feature>
<dbReference type="Proteomes" id="UP000186553">
    <property type="component" value="Unassembled WGS sequence"/>
</dbReference>
<feature type="transmembrane region" description="Helical" evidence="1">
    <location>
        <begin position="20"/>
        <end position="41"/>
    </location>
</feature>
<evidence type="ECO:0000313" key="2">
    <source>
        <dbReference type="EMBL" id="ODA12430.1"/>
    </source>
</evidence>
<dbReference type="Pfam" id="PF16931">
    <property type="entry name" value="Phage_holin_8"/>
    <property type="match status" value="1"/>
</dbReference>
<dbReference type="EMBL" id="MBDL01000011">
    <property type="protein sequence ID" value="ODA12430.1"/>
    <property type="molecule type" value="Genomic_DNA"/>
</dbReference>
<evidence type="ECO:0008006" key="4">
    <source>
        <dbReference type="Google" id="ProtNLM"/>
    </source>
</evidence>
<dbReference type="AlphaFoldDB" id="A0A1C3CUI2"/>